<dbReference type="Pfam" id="PF02411">
    <property type="entry name" value="MerT"/>
    <property type="match status" value="1"/>
</dbReference>
<dbReference type="GO" id="GO:0005886">
    <property type="term" value="C:plasma membrane"/>
    <property type="evidence" value="ECO:0007669"/>
    <property type="project" value="UniProtKB-SubCell"/>
</dbReference>
<evidence type="ECO:0000256" key="15">
    <source>
        <dbReference type="SAM" id="Phobius"/>
    </source>
</evidence>
<dbReference type="Proteomes" id="UP000622890">
    <property type="component" value="Unassembled WGS sequence"/>
</dbReference>
<comment type="similarity">
    <text evidence="2">Belongs to the MerT family.</text>
</comment>
<keyword evidence="12 15" id="KW-0472">Membrane</keyword>
<reference evidence="16" key="1">
    <citation type="submission" date="2021-01" db="EMBL/GenBank/DDBJ databases">
        <title>Genome sequence of strain Noviherbaspirillum sp. DKR-6.</title>
        <authorList>
            <person name="Chaudhary D.K."/>
        </authorList>
    </citation>
    <scope>NUCLEOTIDE SEQUENCE</scope>
    <source>
        <strain evidence="16">DKR-6</strain>
    </source>
</reference>
<organism evidence="16 17">
    <name type="scientific">Noviherbaspirillum pedocola</name>
    <dbReference type="NCBI Taxonomy" id="2801341"/>
    <lineage>
        <taxon>Bacteria</taxon>
        <taxon>Pseudomonadati</taxon>
        <taxon>Pseudomonadota</taxon>
        <taxon>Betaproteobacteria</taxon>
        <taxon>Burkholderiales</taxon>
        <taxon>Oxalobacteraceae</taxon>
        <taxon>Noviherbaspirillum</taxon>
    </lineage>
</organism>
<dbReference type="GO" id="GO:0015097">
    <property type="term" value="F:mercury ion transmembrane transporter activity"/>
    <property type="evidence" value="ECO:0007669"/>
    <property type="project" value="InterPro"/>
</dbReference>
<dbReference type="AlphaFoldDB" id="A0A934SPD5"/>
<sequence length="115" mass="12470">MLFWDSKRSLAVGVLAAIGASVCCVGPLLLLTLGIGGAWISNLVAFEPYRPLFIGLTVLFFAMAFRRLYLVKQVCSPGQACAIPVVVKRQRAIFWVVTVFIIGLLAFPAVAPLFI</sequence>
<comment type="caution">
    <text evidence="16">The sequence shown here is derived from an EMBL/GenBank/DDBJ whole genome shotgun (WGS) entry which is preliminary data.</text>
</comment>
<keyword evidence="10" id="KW-0476">Mercury</keyword>
<keyword evidence="7" id="KW-0997">Cell inner membrane</keyword>
<evidence type="ECO:0000256" key="12">
    <source>
        <dbReference type="ARBA" id="ARBA00023136"/>
    </source>
</evidence>
<evidence type="ECO:0000256" key="1">
    <source>
        <dbReference type="ARBA" id="ARBA00004429"/>
    </source>
</evidence>
<feature type="transmembrane region" description="Helical" evidence="15">
    <location>
        <begin position="92"/>
        <end position="114"/>
    </location>
</feature>
<dbReference type="GO" id="GO:0046872">
    <property type="term" value="F:metal ion binding"/>
    <property type="evidence" value="ECO:0007669"/>
    <property type="project" value="UniProtKB-KW"/>
</dbReference>
<evidence type="ECO:0000313" key="16">
    <source>
        <dbReference type="EMBL" id="MBK4733009.1"/>
    </source>
</evidence>
<keyword evidence="6" id="KW-1003">Cell membrane</keyword>
<dbReference type="Gene3D" id="1.10.287.910">
    <property type="entry name" value="bacterial mercury transporter, merf"/>
    <property type="match status" value="1"/>
</dbReference>
<evidence type="ECO:0000256" key="8">
    <source>
        <dbReference type="ARBA" id="ARBA00022692"/>
    </source>
</evidence>
<dbReference type="EMBL" id="JAEPBG010000001">
    <property type="protein sequence ID" value="MBK4733009.1"/>
    <property type="molecule type" value="Genomic_DNA"/>
</dbReference>
<comment type="subcellular location">
    <subcellularLocation>
        <location evidence="1">Cell inner membrane</location>
        <topology evidence="1">Multi-pass membrane protein</topology>
    </subcellularLocation>
</comment>
<accession>A0A934SPD5</accession>
<keyword evidence="4" id="KW-0813">Transport</keyword>
<keyword evidence="5" id="KW-0475">Mercuric resistance</keyword>
<evidence type="ECO:0000256" key="4">
    <source>
        <dbReference type="ARBA" id="ARBA00022448"/>
    </source>
</evidence>
<evidence type="ECO:0000256" key="14">
    <source>
        <dbReference type="ARBA" id="ARBA00045720"/>
    </source>
</evidence>
<keyword evidence="17" id="KW-1185">Reference proteome</keyword>
<keyword evidence="8 15" id="KW-0812">Transmembrane</keyword>
<keyword evidence="9" id="KW-0479">Metal-binding</keyword>
<evidence type="ECO:0000256" key="11">
    <source>
        <dbReference type="ARBA" id="ARBA00022989"/>
    </source>
</evidence>
<evidence type="ECO:0000256" key="7">
    <source>
        <dbReference type="ARBA" id="ARBA00022519"/>
    </source>
</evidence>
<gene>
    <name evidence="16" type="ORF">JJB74_00060</name>
</gene>
<evidence type="ECO:0000256" key="2">
    <source>
        <dbReference type="ARBA" id="ARBA00008224"/>
    </source>
</evidence>
<feature type="transmembrane region" description="Helical" evidence="15">
    <location>
        <begin position="12"/>
        <end position="40"/>
    </location>
</feature>
<evidence type="ECO:0000256" key="13">
    <source>
        <dbReference type="ARBA" id="ARBA00030934"/>
    </source>
</evidence>
<dbReference type="InterPro" id="IPR003457">
    <property type="entry name" value="Transprt_MerT"/>
</dbReference>
<dbReference type="RefSeq" id="WP_200589427.1">
    <property type="nucleotide sequence ID" value="NZ_JAEPBG010000001.1"/>
</dbReference>
<evidence type="ECO:0000256" key="10">
    <source>
        <dbReference type="ARBA" id="ARBA00022914"/>
    </source>
</evidence>
<feature type="transmembrane region" description="Helical" evidence="15">
    <location>
        <begin position="52"/>
        <end position="71"/>
    </location>
</feature>
<comment type="function">
    <text evidence="14">Involved in mercury resistance. Probably transfers a mercuric ion from the periplasmic Hg(2+)-binding protein MerP to the cytoplasmic mercuric reductase MerA.</text>
</comment>
<evidence type="ECO:0000256" key="5">
    <source>
        <dbReference type="ARBA" id="ARBA00022466"/>
    </source>
</evidence>
<evidence type="ECO:0000313" key="17">
    <source>
        <dbReference type="Proteomes" id="UP000622890"/>
    </source>
</evidence>
<evidence type="ECO:0000256" key="3">
    <source>
        <dbReference type="ARBA" id="ARBA00017053"/>
    </source>
</evidence>
<protein>
    <recommendedName>
        <fullName evidence="3">Mercuric transport protein MerT</fullName>
    </recommendedName>
    <alternativeName>
        <fullName evidence="13">Mercury ion transport protein</fullName>
    </alternativeName>
</protein>
<proteinExistence type="inferred from homology"/>
<keyword evidence="11 15" id="KW-1133">Transmembrane helix</keyword>
<evidence type="ECO:0000256" key="6">
    <source>
        <dbReference type="ARBA" id="ARBA00022475"/>
    </source>
</evidence>
<name>A0A934SPD5_9BURK</name>
<evidence type="ECO:0000256" key="9">
    <source>
        <dbReference type="ARBA" id="ARBA00022723"/>
    </source>
</evidence>